<evidence type="ECO:0000313" key="10">
    <source>
        <dbReference type="Proteomes" id="UP001465976"/>
    </source>
</evidence>
<keyword evidence="3 6" id="KW-0863">Zinc-finger</keyword>
<accession>A0ABR3G104</accession>
<dbReference type="InterPro" id="IPR051767">
    <property type="entry name" value="Nucleoporin_NUP42"/>
</dbReference>
<comment type="subcellular location">
    <subcellularLocation>
        <location evidence="1">Nucleus</location>
    </subcellularLocation>
</comment>
<keyword evidence="2 6" id="KW-0479">Metal-binding</keyword>
<feature type="compositionally biased region" description="Low complexity" evidence="7">
    <location>
        <begin position="41"/>
        <end position="54"/>
    </location>
</feature>
<evidence type="ECO:0000256" key="6">
    <source>
        <dbReference type="PROSITE-ProRule" id="PRU00723"/>
    </source>
</evidence>
<evidence type="ECO:0000256" key="4">
    <source>
        <dbReference type="ARBA" id="ARBA00022833"/>
    </source>
</evidence>
<dbReference type="InterPro" id="IPR000571">
    <property type="entry name" value="Znf_CCCH"/>
</dbReference>
<dbReference type="Gene3D" id="4.10.1000.10">
    <property type="entry name" value="Zinc finger, CCCH-type"/>
    <property type="match status" value="1"/>
</dbReference>
<evidence type="ECO:0000256" key="1">
    <source>
        <dbReference type="ARBA" id="ARBA00004123"/>
    </source>
</evidence>
<evidence type="ECO:0000259" key="8">
    <source>
        <dbReference type="PROSITE" id="PS50103"/>
    </source>
</evidence>
<dbReference type="Pfam" id="PF18044">
    <property type="entry name" value="zf-CCCH_4"/>
    <property type="match status" value="1"/>
</dbReference>
<evidence type="ECO:0000256" key="3">
    <source>
        <dbReference type="ARBA" id="ARBA00022771"/>
    </source>
</evidence>
<dbReference type="Proteomes" id="UP001465976">
    <property type="component" value="Unassembled WGS sequence"/>
</dbReference>
<name>A0ABR3G104_9AGAR</name>
<sequence length="565" mass="56487">MAICTFFLKGQCRFGDKCRNEHPAGGQTQGGFGNQSWNRGSTSSNTNTTNTNTNTTTLFTVDSIRNDLTPHNDKPLWPLSSYGAAKYETNLISGLDESFEEMRWKAASAMSGGNINQYTQYEAERINNADKAFADARSSIQQAYDQALKQSNLTSMLNNSVTGPTSSSGGGGSAFGTANAGSTSAFGASSTTSAFGSTSGTSAFGAASGSAFGKTSFGQPQSAFGQPSQPSTSVFGQPSQPASAFGQPSQPTSAFGQSSQPASAFGQTSQPTSAFGQPSQPTSAFGQSTQPTSAFGQPSQPSSMFGQASQPSSSLVKPATAGAFGAYANTGPTAFGAGATPPTNSSGGGFAAFANPSGQASAFGGAAPSAFGSNTPATTPAFGSSASNTSQTPSAFGTQASGGGVFGSSAISGGAFGSATPAASSAFGSAPATTSVFGSTSTPGASSQTTSVFGSSAPVSAFGSNASPAPSAFGSSNTTTAFGSNPSGSFSGGFGNTPAPQKSSSSVPDFKAAMAQSYVPGKCPYDSQLPLNYLEVVPKAVVEVFKAEKFEWGKVPDWIPPLELR</sequence>
<dbReference type="InterPro" id="IPR041367">
    <property type="entry name" value="Znf-CCCH_4"/>
</dbReference>
<gene>
    <name evidence="9" type="ORF">V5O48_000530</name>
</gene>
<dbReference type="PROSITE" id="PS50103">
    <property type="entry name" value="ZF_C3H1"/>
    <property type="match status" value="1"/>
</dbReference>
<feature type="domain" description="C3H1-type" evidence="8">
    <location>
        <begin position="1"/>
        <end position="25"/>
    </location>
</feature>
<evidence type="ECO:0000256" key="7">
    <source>
        <dbReference type="SAM" id="MobiDB-lite"/>
    </source>
</evidence>
<organism evidence="9 10">
    <name type="scientific">Marasmius crinis-equi</name>
    <dbReference type="NCBI Taxonomy" id="585013"/>
    <lineage>
        <taxon>Eukaryota</taxon>
        <taxon>Fungi</taxon>
        <taxon>Dikarya</taxon>
        <taxon>Basidiomycota</taxon>
        <taxon>Agaricomycotina</taxon>
        <taxon>Agaricomycetes</taxon>
        <taxon>Agaricomycetidae</taxon>
        <taxon>Agaricales</taxon>
        <taxon>Marasmiineae</taxon>
        <taxon>Marasmiaceae</taxon>
        <taxon>Marasmius</taxon>
    </lineage>
</organism>
<evidence type="ECO:0000313" key="9">
    <source>
        <dbReference type="EMBL" id="KAL0581487.1"/>
    </source>
</evidence>
<feature type="zinc finger region" description="C3H1-type" evidence="6">
    <location>
        <begin position="1"/>
        <end position="25"/>
    </location>
</feature>
<evidence type="ECO:0000256" key="5">
    <source>
        <dbReference type="ARBA" id="ARBA00023242"/>
    </source>
</evidence>
<feature type="region of interest" description="Disordered" evidence="7">
    <location>
        <begin position="487"/>
        <end position="506"/>
    </location>
</feature>
<dbReference type="EMBL" id="JBAHYK010000009">
    <property type="protein sequence ID" value="KAL0581487.1"/>
    <property type="molecule type" value="Genomic_DNA"/>
</dbReference>
<dbReference type="PANTHER" id="PTHR46527">
    <property type="entry name" value="NUCLEOPORIN-LIKE PROTEIN 2"/>
    <property type="match status" value="1"/>
</dbReference>
<dbReference type="SMART" id="SM00356">
    <property type="entry name" value="ZnF_C3H1"/>
    <property type="match status" value="1"/>
</dbReference>
<keyword evidence="10" id="KW-1185">Reference proteome</keyword>
<evidence type="ECO:0000256" key="2">
    <source>
        <dbReference type="ARBA" id="ARBA00022723"/>
    </source>
</evidence>
<comment type="caution">
    <text evidence="9">The sequence shown here is derived from an EMBL/GenBank/DDBJ whole genome shotgun (WGS) entry which is preliminary data.</text>
</comment>
<keyword evidence="5" id="KW-0539">Nucleus</keyword>
<feature type="region of interest" description="Disordered" evidence="7">
    <location>
        <begin position="25"/>
        <end position="54"/>
    </location>
</feature>
<dbReference type="PANTHER" id="PTHR46527:SF1">
    <property type="entry name" value="NUCLEOPORIN NUP42"/>
    <property type="match status" value="1"/>
</dbReference>
<feature type="region of interest" description="Disordered" evidence="7">
    <location>
        <begin position="216"/>
        <end position="316"/>
    </location>
</feature>
<proteinExistence type="predicted"/>
<protein>
    <recommendedName>
        <fullName evidence="8">C3H1-type domain-containing protein</fullName>
    </recommendedName>
</protein>
<keyword evidence="4 6" id="KW-0862">Zinc</keyword>
<reference evidence="9 10" key="1">
    <citation type="submission" date="2024-02" db="EMBL/GenBank/DDBJ databases">
        <title>A draft genome for the cacao thread blight pathogen Marasmius crinis-equi.</title>
        <authorList>
            <person name="Cohen S.P."/>
            <person name="Baruah I.K."/>
            <person name="Amoako-Attah I."/>
            <person name="Bukari Y."/>
            <person name="Meinhardt L.W."/>
            <person name="Bailey B.A."/>
        </authorList>
    </citation>
    <scope>NUCLEOTIDE SEQUENCE [LARGE SCALE GENOMIC DNA]</scope>
    <source>
        <strain evidence="9 10">GH-76</strain>
    </source>
</reference>
<feature type="compositionally biased region" description="Polar residues" evidence="7">
    <location>
        <begin position="219"/>
        <end position="315"/>
    </location>
</feature>